<dbReference type="InterPro" id="IPR014710">
    <property type="entry name" value="RmlC-like_jellyroll"/>
</dbReference>
<protein>
    <submittedName>
        <fullName evidence="2">Cupin domain protein</fullName>
    </submittedName>
</protein>
<dbReference type="InterPro" id="IPR011051">
    <property type="entry name" value="RmlC_Cupin_sf"/>
</dbReference>
<sequence length="128" mass="13213">MTFADSPTVRVIDSAAGCPDIPLVEGAGNAKAVLWPGNGGTYRTLHLLNLESGARTVSLSHAGDSVYYVIRGSGTVADLVSGEQSPLEEGSMIHIDAGDTYQFVAASDSGLKLLGGPCPADFSLYPDI</sequence>
<name>A0A1H2BI64_9BRAD</name>
<dbReference type="AlphaFoldDB" id="A0A1H2BI64"/>
<dbReference type="EMBL" id="LT629750">
    <property type="protein sequence ID" value="SDT57589.1"/>
    <property type="molecule type" value="Genomic_DNA"/>
</dbReference>
<dbReference type="InterPro" id="IPR013096">
    <property type="entry name" value="Cupin_2"/>
</dbReference>
<dbReference type="Pfam" id="PF07883">
    <property type="entry name" value="Cupin_2"/>
    <property type="match status" value="1"/>
</dbReference>
<organism evidence="2 3">
    <name type="scientific">Bradyrhizobium canariense</name>
    <dbReference type="NCBI Taxonomy" id="255045"/>
    <lineage>
        <taxon>Bacteria</taxon>
        <taxon>Pseudomonadati</taxon>
        <taxon>Pseudomonadota</taxon>
        <taxon>Alphaproteobacteria</taxon>
        <taxon>Hyphomicrobiales</taxon>
        <taxon>Nitrobacteraceae</taxon>
        <taxon>Bradyrhizobium</taxon>
    </lineage>
</organism>
<dbReference type="RefSeq" id="WP_167558994.1">
    <property type="nucleotide sequence ID" value="NZ_LT629750.1"/>
</dbReference>
<evidence type="ECO:0000313" key="3">
    <source>
        <dbReference type="Proteomes" id="UP000243904"/>
    </source>
</evidence>
<evidence type="ECO:0000259" key="1">
    <source>
        <dbReference type="Pfam" id="PF07883"/>
    </source>
</evidence>
<dbReference type="Proteomes" id="UP000243904">
    <property type="component" value="Chromosome I"/>
</dbReference>
<feature type="domain" description="Cupin type-2" evidence="1">
    <location>
        <begin position="48"/>
        <end position="114"/>
    </location>
</feature>
<evidence type="ECO:0000313" key="2">
    <source>
        <dbReference type="EMBL" id="SDT57589.1"/>
    </source>
</evidence>
<dbReference type="Gene3D" id="2.60.120.10">
    <property type="entry name" value="Jelly Rolls"/>
    <property type="match status" value="1"/>
</dbReference>
<dbReference type="SUPFAM" id="SSF51182">
    <property type="entry name" value="RmlC-like cupins"/>
    <property type="match status" value="1"/>
</dbReference>
<proteinExistence type="predicted"/>
<keyword evidence="3" id="KW-1185">Reference proteome</keyword>
<gene>
    <name evidence="2" type="ORF">SAMN05444158_7176</name>
</gene>
<reference evidence="3" key="1">
    <citation type="submission" date="2016-10" db="EMBL/GenBank/DDBJ databases">
        <authorList>
            <person name="Varghese N."/>
            <person name="Submissions S."/>
        </authorList>
    </citation>
    <scope>NUCLEOTIDE SEQUENCE [LARGE SCALE GENOMIC DNA]</scope>
    <source>
        <strain evidence="3">GAS369</strain>
    </source>
</reference>
<accession>A0A1H2BI64</accession>